<reference evidence="2 4" key="2">
    <citation type="submission" date="2019-09" db="EMBL/GenBank/DDBJ databases">
        <title>A bacterium isolated from glacier soil.</title>
        <authorList>
            <person name="Liu Q."/>
        </authorList>
    </citation>
    <scope>NUCLEOTIDE SEQUENCE [LARGE SCALE GENOMIC DNA]</scope>
    <source>
        <strain evidence="2 4">MDT1-10-3</strain>
    </source>
</reference>
<evidence type="ECO:0000313" key="5">
    <source>
        <dbReference type="Proteomes" id="UP001570846"/>
    </source>
</evidence>
<evidence type="ECO:0000313" key="4">
    <source>
        <dbReference type="Proteomes" id="UP000323866"/>
    </source>
</evidence>
<organism evidence="2 4">
    <name type="scientific">Rufibacter glacialis</name>
    <dbReference type="NCBI Taxonomy" id="1259555"/>
    <lineage>
        <taxon>Bacteria</taxon>
        <taxon>Pseudomonadati</taxon>
        <taxon>Bacteroidota</taxon>
        <taxon>Cytophagia</taxon>
        <taxon>Cytophagales</taxon>
        <taxon>Hymenobacteraceae</taxon>
        <taxon>Rufibacter</taxon>
    </lineage>
</organism>
<dbReference type="EMBL" id="VKKZ01000022">
    <property type="protein sequence ID" value="KAA6432266.1"/>
    <property type="molecule type" value="Genomic_DNA"/>
</dbReference>
<keyword evidence="1" id="KW-0812">Transmembrane</keyword>
<keyword evidence="1" id="KW-1133">Transmembrane helix</keyword>
<dbReference type="Proteomes" id="UP000323866">
    <property type="component" value="Unassembled WGS sequence"/>
</dbReference>
<keyword evidence="1" id="KW-0472">Membrane</keyword>
<dbReference type="AlphaFoldDB" id="A0A5M8QBS0"/>
<keyword evidence="5" id="KW-1185">Reference proteome</keyword>
<reference evidence="3 5" key="3">
    <citation type="submission" date="2024-08" db="EMBL/GenBank/DDBJ databases">
        <authorList>
            <person name="Wei W."/>
        </authorList>
    </citation>
    <scope>NUCLEOTIDE SEQUENCE [LARGE SCALE GENOMIC DNA]</scope>
    <source>
        <strain evidence="3 5">XU2</strain>
    </source>
</reference>
<name>A0A5M8QBS0_9BACT</name>
<dbReference type="Proteomes" id="UP001570846">
    <property type="component" value="Unassembled WGS sequence"/>
</dbReference>
<dbReference type="EMBL" id="JBGOGF010000015">
    <property type="protein sequence ID" value="MFA1773685.1"/>
    <property type="molecule type" value="Genomic_DNA"/>
</dbReference>
<feature type="transmembrane region" description="Helical" evidence="1">
    <location>
        <begin position="40"/>
        <end position="60"/>
    </location>
</feature>
<evidence type="ECO:0000256" key="1">
    <source>
        <dbReference type="SAM" id="Phobius"/>
    </source>
</evidence>
<evidence type="ECO:0000313" key="2">
    <source>
        <dbReference type="EMBL" id="KAA6432266.1"/>
    </source>
</evidence>
<dbReference type="OrthoDB" id="894376at2"/>
<proteinExistence type="predicted"/>
<comment type="caution">
    <text evidence="2">The sequence shown here is derived from an EMBL/GenBank/DDBJ whole genome shotgun (WGS) entry which is preliminary data.</text>
</comment>
<protein>
    <submittedName>
        <fullName evidence="2">Uncharacterized protein</fullName>
    </submittedName>
</protein>
<accession>A0A5M8QBS0</accession>
<evidence type="ECO:0000313" key="3">
    <source>
        <dbReference type="EMBL" id="MFA1773685.1"/>
    </source>
</evidence>
<reference evidence="2 4" key="1">
    <citation type="submission" date="2019-07" db="EMBL/GenBank/DDBJ databases">
        <authorList>
            <person name="Qu J.-H."/>
        </authorList>
    </citation>
    <scope>NUCLEOTIDE SEQUENCE [LARGE SCALE GENOMIC DNA]</scope>
    <source>
        <strain evidence="2 4">MDT1-10-3</strain>
    </source>
</reference>
<dbReference type="RefSeq" id="WP_149099298.1">
    <property type="nucleotide sequence ID" value="NZ_BMMG01000005.1"/>
</dbReference>
<sequence length="77" mass="8861">MRNKKVIDLVLILLTYVVVKVVKKVIGFNYNPFKEGIMTVNFLVDVAIWGTVYAILYFLFKIIRAKTGWGAERGEHV</sequence>
<gene>
    <name evidence="3" type="ORF">ACD591_20460</name>
    <name evidence="2" type="ORF">FOE74_14230</name>
</gene>